<dbReference type="PANTHER" id="PTHR24252:SF7">
    <property type="entry name" value="HYALIN"/>
    <property type="match status" value="1"/>
</dbReference>
<evidence type="ECO:0000313" key="5">
    <source>
        <dbReference type="Proteomes" id="UP000801492"/>
    </source>
</evidence>
<keyword evidence="2" id="KW-1133">Transmembrane helix</keyword>
<comment type="caution">
    <text evidence="4">The sequence shown here is derived from an EMBL/GenBank/DDBJ whole genome shotgun (WGS) entry which is preliminary data.</text>
</comment>
<keyword evidence="1" id="KW-1015">Disulfide bond</keyword>
<keyword evidence="2" id="KW-0812">Transmembrane</keyword>
<feature type="transmembrane region" description="Helical" evidence="2">
    <location>
        <begin position="106"/>
        <end position="126"/>
    </location>
</feature>
<sequence length="203" mass="23544">MRVYWRSIVLLINIIITANYNLLHCIRIITTLVYCIFHILQWQMEIKQCVIFIIIIIIHQGSTRYHSRKHVNATPYIIGGYNAFIGDFPFMVAIITKTKILDNYALAFRGAASIVSAYWAISAAHLTKPIHDLISSRVMYLRGNTSHWWGGKDFVDHRIEEIYEHENYGKKAEYDCDIVLLKVAKPFRYGIEKPVAVAGKYYT</sequence>
<keyword evidence="5" id="KW-1185">Reference proteome</keyword>
<protein>
    <recommendedName>
        <fullName evidence="3">Peptidase S1 domain-containing protein</fullName>
    </recommendedName>
</protein>
<feature type="transmembrane region" description="Helical" evidence="2">
    <location>
        <begin position="12"/>
        <end position="37"/>
    </location>
</feature>
<dbReference type="Proteomes" id="UP000801492">
    <property type="component" value="Unassembled WGS sequence"/>
</dbReference>
<dbReference type="Pfam" id="PF00089">
    <property type="entry name" value="Trypsin"/>
    <property type="match status" value="1"/>
</dbReference>
<dbReference type="GO" id="GO:0004252">
    <property type="term" value="F:serine-type endopeptidase activity"/>
    <property type="evidence" value="ECO:0007669"/>
    <property type="project" value="InterPro"/>
</dbReference>
<dbReference type="InterPro" id="IPR001254">
    <property type="entry name" value="Trypsin_dom"/>
</dbReference>
<dbReference type="SUPFAM" id="SSF50494">
    <property type="entry name" value="Trypsin-like serine proteases"/>
    <property type="match status" value="1"/>
</dbReference>
<dbReference type="Gene3D" id="2.40.10.10">
    <property type="entry name" value="Trypsin-like serine proteases"/>
    <property type="match status" value="1"/>
</dbReference>
<feature type="non-terminal residue" evidence="4">
    <location>
        <position position="1"/>
    </location>
</feature>
<evidence type="ECO:0000259" key="3">
    <source>
        <dbReference type="Pfam" id="PF00089"/>
    </source>
</evidence>
<dbReference type="GO" id="GO:0006508">
    <property type="term" value="P:proteolysis"/>
    <property type="evidence" value="ECO:0007669"/>
    <property type="project" value="InterPro"/>
</dbReference>
<dbReference type="PANTHER" id="PTHR24252">
    <property type="entry name" value="ACROSIN-RELATED"/>
    <property type="match status" value="1"/>
</dbReference>
<accession>A0A8K0CKX3</accession>
<feature type="transmembrane region" description="Helical" evidence="2">
    <location>
        <begin position="73"/>
        <end position="94"/>
    </location>
</feature>
<evidence type="ECO:0000256" key="1">
    <source>
        <dbReference type="ARBA" id="ARBA00023157"/>
    </source>
</evidence>
<dbReference type="InterPro" id="IPR009003">
    <property type="entry name" value="Peptidase_S1_PA"/>
</dbReference>
<feature type="transmembrane region" description="Helical" evidence="2">
    <location>
        <begin position="49"/>
        <end position="67"/>
    </location>
</feature>
<dbReference type="InterPro" id="IPR043504">
    <property type="entry name" value="Peptidase_S1_PA_chymotrypsin"/>
</dbReference>
<keyword evidence="2" id="KW-0472">Membrane</keyword>
<dbReference type="EMBL" id="VTPC01078610">
    <property type="protein sequence ID" value="KAF2888274.1"/>
    <property type="molecule type" value="Genomic_DNA"/>
</dbReference>
<evidence type="ECO:0000313" key="4">
    <source>
        <dbReference type="EMBL" id="KAF2888274.1"/>
    </source>
</evidence>
<proteinExistence type="predicted"/>
<gene>
    <name evidence="4" type="ORF">ILUMI_17899</name>
</gene>
<name>A0A8K0CKX3_IGNLU</name>
<organism evidence="4 5">
    <name type="scientific">Ignelater luminosus</name>
    <name type="common">Cucubano</name>
    <name type="synonym">Pyrophorus luminosus</name>
    <dbReference type="NCBI Taxonomy" id="2038154"/>
    <lineage>
        <taxon>Eukaryota</taxon>
        <taxon>Metazoa</taxon>
        <taxon>Ecdysozoa</taxon>
        <taxon>Arthropoda</taxon>
        <taxon>Hexapoda</taxon>
        <taxon>Insecta</taxon>
        <taxon>Pterygota</taxon>
        <taxon>Neoptera</taxon>
        <taxon>Endopterygota</taxon>
        <taxon>Coleoptera</taxon>
        <taxon>Polyphaga</taxon>
        <taxon>Elateriformia</taxon>
        <taxon>Elateroidea</taxon>
        <taxon>Elateridae</taxon>
        <taxon>Agrypninae</taxon>
        <taxon>Pyrophorini</taxon>
        <taxon>Ignelater</taxon>
    </lineage>
</organism>
<feature type="domain" description="Peptidase S1" evidence="3">
    <location>
        <begin position="77"/>
        <end position="189"/>
    </location>
</feature>
<evidence type="ECO:0000256" key="2">
    <source>
        <dbReference type="SAM" id="Phobius"/>
    </source>
</evidence>
<reference evidence="4" key="1">
    <citation type="submission" date="2019-08" db="EMBL/GenBank/DDBJ databases">
        <title>The genome of the North American firefly Photinus pyralis.</title>
        <authorList>
            <consortium name="Photinus pyralis genome working group"/>
            <person name="Fallon T.R."/>
            <person name="Sander Lower S.E."/>
            <person name="Weng J.-K."/>
        </authorList>
    </citation>
    <scope>NUCLEOTIDE SEQUENCE</scope>
    <source>
        <strain evidence="4">TRF0915ILg1</strain>
        <tissue evidence="4">Whole body</tissue>
    </source>
</reference>
<dbReference type="AlphaFoldDB" id="A0A8K0CKX3"/>